<evidence type="ECO:0000259" key="14">
    <source>
        <dbReference type="PROSITE" id="PS50259"/>
    </source>
</evidence>
<dbReference type="InterPro" id="IPR000337">
    <property type="entry name" value="GPCR_3"/>
</dbReference>
<dbReference type="Proteomes" id="UP000504632">
    <property type="component" value="Chromosome 2"/>
</dbReference>
<feature type="transmembrane region" description="Helical" evidence="12">
    <location>
        <begin position="701"/>
        <end position="720"/>
    </location>
</feature>
<keyword evidence="4 12" id="KW-0812">Transmembrane</keyword>
<protein>
    <submittedName>
        <fullName evidence="16">Extracellular calcium-sensing receptor-like</fullName>
    </submittedName>
</protein>
<keyword evidence="15" id="KW-1185">Reference proteome</keyword>
<dbReference type="InterPro" id="IPR038550">
    <property type="entry name" value="GPCR_3_9-Cys_sf"/>
</dbReference>
<accession>A0A6J2UM65</accession>
<evidence type="ECO:0000313" key="16">
    <source>
        <dbReference type="RefSeq" id="XP_030621113.1"/>
    </source>
</evidence>
<keyword evidence="10" id="KW-0325">Glycoprotein</keyword>
<dbReference type="InterPro" id="IPR028082">
    <property type="entry name" value="Peripla_BP_I"/>
</dbReference>
<dbReference type="InterPro" id="IPR004073">
    <property type="entry name" value="GPCR_3_vmron_rcpt_2"/>
</dbReference>
<dbReference type="PRINTS" id="PR00248">
    <property type="entry name" value="GPCRMGR"/>
</dbReference>
<evidence type="ECO:0000256" key="2">
    <source>
        <dbReference type="ARBA" id="ARBA00007242"/>
    </source>
</evidence>
<evidence type="ECO:0000256" key="5">
    <source>
        <dbReference type="ARBA" id="ARBA00022729"/>
    </source>
</evidence>
<dbReference type="GO" id="GO:0004930">
    <property type="term" value="F:G protein-coupled receptor activity"/>
    <property type="evidence" value="ECO:0007669"/>
    <property type="project" value="UniProtKB-KW"/>
</dbReference>
<dbReference type="CDD" id="cd15283">
    <property type="entry name" value="7tmC_V2R_pheromone"/>
    <property type="match status" value="1"/>
</dbReference>
<dbReference type="InterPro" id="IPR011500">
    <property type="entry name" value="GPCR_3_9-Cys_dom"/>
</dbReference>
<keyword evidence="11" id="KW-0807">Transducer</keyword>
<feature type="transmembrane region" description="Helical" evidence="12">
    <location>
        <begin position="781"/>
        <end position="801"/>
    </location>
</feature>
<evidence type="ECO:0000256" key="13">
    <source>
        <dbReference type="SAM" id="SignalP"/>
    </source>
</evidence>
<dbReference type="PANTHER" id="PTHR24061:SF528">
    <property type="entry name" value="C-FAMILY ODORANT RECEPTOR OLFCD2-RELATED"/>
    <property type="match status" value="1"/>
</dbReference>
<dbReference type="InterPro" id="IPR000068">
    <property type="entry name" value="GPCR_3_Ca_sens_rcpt-rel"/>
</dbReference>
<evidence type="ECO:0000256" key="11">
    <source>
        <dbReference type="ARBA" id="ARBA00023224"/>
    </source>
</evidence>
<feature type="domain" description="G-protein coupled receptors family 3 profile" evidence="14">
    <location>
        <begin position="587"/>
        <end position="851"/>
    </location>
</feature>
<feature type="transmembrane region" description="Helical" evidence="12">
    <location>
        <begin position="657"/>
        <end position="681"/>
    </location>
</feature>
<gene>
    <name evidence="16" type="primary">LOC115804754</name>
</gene>
<sequence>MLLFRLLLMAPLTQVEGSVCRLQGRVDPPELEKDGDLMIGGIFSFRTQQEGYFDSFTNMPAVRPCINFNFREFRFAHALMFAIKEINRNPYILPGVTLGYKLFNNCGSIDILRAAMALVSSQTKTIRESNCTSLHTIVAIIGHSGSTPTMGFARTVGRYQIPVISHFATCACLSNRKEFPSFFRTVPSDYYQSKALAQLVKYFGWTWVGAISNDNDYGINGITNFIQAAQEEGVCVEYSEAFESTGPRKQLLRIVDVIRESTSKVVMAFMSHREIKLLVEELHRQNITGLQWVGSDAWITDNSLTDSLGHAALIGSVGFVVRKAQIPGLGQFLHEVNPSHFPNSVFLRDFWETVFDCSLSPQGVNDGRRRCNGSEHLRDVHNEFTDVSELRFTNNVYNAVYAVAHALHNLYICEPGKGPFANASCADPTRIQPWHVLHYLQNVDFITPGGDTLFFDKNGDSAAQYELINLQRVTKGTMEISTVGYYDASMPVGEQFKMNDVKIVWNGGHETVPVSVCSESCPPGTRKAVQKGRPVCCYDCIPCAEGEISNQTDTMDCLKCPIEYWSNARQDACIPKEVEFLSYYEIMGILLGLLSLVGVSFTMVTILIFCCYRNTPTVKANNSELSFLLLFSLTLCFLCSLTFIGQPSEWSCMLRHTAFGITFVLCISCVLGKTIVVLMAFRATLPGSNVMKWFGPPQQRLSVLAFTLIQVLICVLWLTISPPFPYKNMKHYKEKIILECDVGSAVGFWAVLGYIGLLAVLCFVLAFLARKLPDNFNEAKFITFSMLIFCAVWITFIPAYVSSPGKFTVAVEIFAILASSYGLLLCNFVPKCYLILLRPEMNTKKHVMGKTVGDIRY</sequence>
<dbReference type="FunFam" id="3.40.50.2300:FF:000016">
    <property type="entry name" value="Taste 1 receptor member 2"/>
    <property type="match status" value="1"/>
</dbReference>
<evidence type="ECO:0000256" key="9">
    <source>
        <dbReference type="ARBA" id="ARBA00023170"/>
    </source>
</evidence>
<feature type="transmembrane region" description="Helical" evidence="12">
    <location>
        <begin position="586"/>
        <end position="612"/>
    </location>
</feature>
<keyword evidence="8 12" id="KW-0472">Membrane</keyword>
<dbReference type="PROSITE" id="PS50259">
    <property type="entry name" value="G_PROTEIN_RECEP_F3_4"/>
    <property type="match status" value="1"/>
</dbReference>
<keyword evidence="6 12" id="KW-1133">Transmembrane helix</keyword>
<dbReference type="Pfam" id="PF01094">
    <property type="entry name" value="ANF_receptor"/>
    <property type="match status" value="1"/>
</dbReference>
<evidence type="ECO:0000256" key="1">
    <source>
        <dbReference type="ARBA" id="ARBA00004651"/>
    </source>
</evidence>
<feature type="transmembrane region" description="Helical" evidence="12">
    <location>
        <begin position="813"/>
        <end position="836"/>
    </location>
</feature>
<name>A0A6J2UM65_CHACN</name>
<dbReference type="InParanoid" id="A0A6J2UM65"/>
<feature type="transmembrane region" description="Helical" evidence="12">
    <location>
        <begin position="748"/>
        <end position="769"/>
    </location>
</feature>
<dbReference type="InterPro" id="IPR017979">
    <property type="entry name" value="GPCR_3_CS"/>
</dbReference>
<dbReference type="OrthoDB" id="5984008at2759"/>
<evidence type="ECO:0000256" key="3">
    <source>
        <dbReference type="ARBA" id="ARBA00022475"/>
    </source>
</evidence>
<dbReference type="Gene3D" id="2.10.50.30">
    <property type="entry name" value="GPCR, family 3, nine cysteines domain"/>
    <property type="match status" value="1"/>
</dbReference>
<evidence type="ECO:0000256" key="12">
    <source>
        <dbReference type="SAM" id="Phobius"/>
    </source>
</evidence>
<evidence type="ECO:0000256" key="8">
    <source>
        <dbReference type="ARBA" id="ARBA00023136"/>
    </source>
</evidence>
<keyword evidence="5 13" id="KW-0732">Signal</keyword>
<dbReference type="GeneID" id="115804754"/>
<organism evidence="15 16">
    <name type="scientific">Chanos chanos</name>
    <name type="common">Milkfish</name>
    <name type="synonym">Mugil chanos</name>
    <dbReference type="NCBI Taxonomy" id="29144"/>
    <lineage>
        <taxon>Eukaryota</taxon>
        <taxon>Metazoa</taxon>
        <taxon>Chordata</taxon>
        <taxon>Craniata</taxon>
        <taxon>Vertebrata</taxon>
        <taxon>Euteleostomi</taxon>
        <taxon>Actinopterygii</taxon>
        <taxon>Neopterygii</taxon>
        <taxon>Teleostei</taxon>
        <taxon>Ostariophysi</taxon>
        <taxon>Gonorynchiformes</taxon>
        <taxon>Chanidae</taxon>
        <taxon>Chanos</taxon>
    </lineage>
</organism>
<dbReference type="PANTHER" id="PTHR24061">
    <property type="entry name" value="CALCIUM-SENSING RECEPTOR-RELATED"/>
    <property type="match status" value="1"/>
</dbReference>
<dbReference type="Pfam" id="PF07562">
    <property type="entry name" value="NCD3G"/>
    <property type="match status" value="1"/>
</dbReference>
<keyword evidence="9" id="KW-0675">Receptor</keyword>
<proteinExistence type="inferred from homology"/>
<keyword evidence="3" id="KW-1003">Cell membrane</keyword>
<dbReference type="Gene3D" id="3.40.50.2300">
    <property type="match status" value="2"/>
</dbReference>
<dbReference type="FunFam" id="2.10.50.30:FF:000002">
    <property type="entry name" value="Vomeronasal 2 receptor, h1"/>
    <property type="match status" value="1"/>
</dbReference>
<dbReference type="AlphaFoldDB" id="A0A6J2UM65"/>
<comment type="subcellular location">
    <subcellularLocation>
        <location evidence="1">Cell membrane</location>
        <topology evidence="1">Multi-pass membrane protein</topology>
    </subcellularLocation>
</comment>
<reference evidence="16" key="1">
    <citation type="submission" date="2025-08" db="UniProtKB">
        <authorList>
            <consortium name="RefSeq"/>
        </authorList>
    </citation>
    <scope>IDENTIFICATION</scope>
</reference>
<dbReference type="Pfam" id="PF00003">
    <property type="entry name" value="7tm_3"/>
    <property type="match status" value="1"/>
</dbReference>
<evidence type="ECO:0000256" key="10">
    <source>
        <dbReference type="ARBA" id="ARBA00023180"/>
    </source>
</evidence>
<dbReference type="SUPFAM" id="SSF53822">
    <property type="entry name" value="Periplasmic binding protein-like I"/>
    <property type="match status" value="1"/>
</dbReference>
<dbReference type="CDD" id="cd06364">
    <property type="entry name" value="PBP1_CaSR"/>
    <property type="match status" value="1"/>
</dbReference>
<feature type="transmembrane region" description="Helical" evidence="12">
    <location>
        <begin position="624"/>
        <end position="645"/>
    </location>
</feature>
<keyword evidence="7" id="KW-0297">G-protein coupled receptor</keyword>
<evidence type="ECO:0000313" key="15">
    <source>
        <dbReference type="Proteomes" id="UP000504632"/>
    </source>
</evidence>
<comment type="similarity">
    <text evidence="2">Belongs to the G-protein coupled receptor 3 family.</text>
</comment>
<evidence type="ECO:0000256" key="4">
    <source>
        <dbReference type="ARBA" id="ARBA00022692"/>
    </source>
</evidence>
<feature type="chain" id="PRO_5026842702" evidence="13">
    <location>
        <begin position="18"/>
        <end position="857"/>
    </location>
</feature>
<dbReference type="RefSeq" id="XP_030621113.1">
    <property type="nucleotide sequence ID" value="XM_030765253.1"/>
</dbReference>
<dbReference type="InterPro" id="IPR001828">
    <property type="entry name" value="ANF_lig-bd_rcpt"/>
</dbReference>
<dbReference type="InterPro" id="IPR017978">
    <property type="entry name" value="GPCR_3_C"/>
</dbReference>
<feature type="signal peptide" evidence="13">
    <location>
        <begin position="1"/>
        <end position="17"/>
    </location>
</feature>
<dbReference type="GO" id="GO:0005886">
    <property type="term" value="C:plasma membrane"/>
    <property type="evidence" value="ECO:0007669"/>
    <property type="project" value="UniProtKB-SubCell"/>
</dbReference>
<evidence type="ECO:0000256" key="7">
    <source>
        <dbReference type="ARBA" id="ARBA00023040"/>
    </source>
</evidence>
<evidence type="ECO:0000256" key="6">
    <source>
        <dbReference type="ARBA" id="ARBA00022989"/>
    </source>
</evidence>
<dbReference type="PRINTS" id="PR01535">
    <property type="entry name" value="VOMERONASL2R"/>
</dbReference>
<dbReference type="PROSITE" id="PS00981">
    <property type="entry name" value="G_PROTEIN_RECEP_F3_3"/>
    <property type="match status" value="1"/>
</dbReference>